<evidence type="ECO:0000256" key="7">
    <source>
        <dbReference type="SAM" id="Phobius"/>
    </source>
</evidence>
<feature type="transmembrane region" description="Helical" evidence="7">
    <location>
        <begin position="94"/>
        <end position="115"/>
    </location>
</feature>
<dbReference type="HOGENOM" id="CLU_090306_0_0_14"/>
<evidence type="ECO:0000256" key="3">
    <source>
        <dbReference type="ARBA" id="ARBA00022475"/>
    </source>
</evidence>
<dbReference type="InterPro" id="IPR003370">
    <property type="entry name" value="Chromate_transpt"/>
</dbReference>
<evidence type="ECO:0000313" key="9">
    <source>
        <dbReference type="Proteomes" id="UP000009072"/>
    </source>
</evidence>
<feature type="transmembrane region" description="Helical" evidence="7">
    <location>
        <begin position="20"/>
        <end position="43"/>
    </location>
</feature>
<feature type="transmembrane region" description="Helical" evidence="7">
    <location>
        <begin position="63"/>
        <end position="82"/>
    </location>
</feature>
<keyword evidence="5 7" id="KW-1133">Transmembrane helix</keyword>
<dbReference type="EMBL" id="AE017308">
    <property type="protein sequence ID" value="AAT27944.1"/>
    <property type="molecule type" value="Genomic_DNA"/>
</dbReference>
<comment type="similarity">
    <text evidence="2">Belongs to the chromate ion transporter (CHR) (TC 2.A.51) family.</text>
</comment>
<dbReference type="PANTHER" id="PTHR43663:SF1">
    <property type="entry name" value="CHROMATE TRANSPORTER"/>
    <property type="match status" value="1"/>
</dbReference>
<dbReference type="RefSeq" id="WP_011264978.1">
    <property type="nucleotide sequence ID" value="NC_006908.1"/>
</dbReference>
<protein>
    <submittedName>
        <fullName evidence="8">Chromate transport protein</fullName>
    </submittedName>
</protein>
<keyword evidence="4 7" id="KW-0812">Transmembrane</keyword>
<dbReference type="OrthoDB" id="9788907at2"/>
<reference evidence="8 9" key="1">
    <citation type="journal article" date="2004" name="Genome Res.">
        <title>The complete genome and proteome of Mycoplasma mobile.</title>
        <authorList>
            <person name="Jaffe J.D."/>
            <person name="Stange-Thomann N."/>
            <person name="Smith C."/>
            <person name="DeCaprio D."/>
            <person name="Fisher S."/>
            <person name="Butler J."/>
            <person name="Calvo S."/>
            <person name="Elkins T."/>
            <person name="FitzGerald M.G."/>
            <person name="Hafez N."/>
            <person name="Kodira C.D."/>
            <person name="Major J."/>
            <person name="Wang S."/>
            <person name="Wilkinson J."/>
            <person name="Nicol R."/>
            <person name="Nusbaum C."/>
            <person name="Birren B."/>
            <person name="Berg H.C."/>
            <person name="Church G.M."/>
        </authorList>
    </citation>
    <scope>NUCLEOTIDE SEQUENCE [LARGE SCALE GENOMIC DNA]</scope>
    <source>
        <strain evidence="9">ATCC 43663 / 163K / NCTC 11711</strain>
    </source>
</reference>
<accession>Q6KHI6</accession>
<proteinExistence type="inferred from homology"/>
<dbReference type="Proteomes" id="UP000009072">
    <property type="component" value="Chromosome"/>
</dbReference>
<feature type="transmembrane region" description="Helical" evidence="7">
    <location>
        <begin position="152"/>
        <end position="171"/>
    </location>
</feature>
<evidence type="ECO:0000256" key="6">
    <source>
        <dbReference type="ARBA" id="ARBA00023136"/>
    </source>
</evidence>
<keyword evidence="3" id="KW-1003">Cell membrane</keyword>
<sequence>MKRKNKIQDENNYKKQPTVFNVFLFILIVTFVGFGGGNALMPIIKKYSVDKYEWLTISEFDDLVITVNLIPGPSVIQALSYVSIKLLGKFKGTMVCLIANLPSIFFALGIFISLGSINRNWLLVISTAVIPLIIGVVLAFSYQYYKTSRKELSFPIWFLIFIFTFAFSFFIPSPYNISALVLVFILLSVFIFEFFRQKRKSKTKKNISNFSKEEEIK</sequence>
<keyword evidence="9" id="KW-1185">Reference proteome</keyword>
<feature type="transmembrane region" description="Helical" evidence="7">
    <location>
        <begin position="121"/>
        <end position="140"/>
    </location>
</feature>
<feature type="transmembrane region" description="Helical" evidence="7">
    <location>
        <begin position="177"/>
        <end position="195"/>
    </location>
</feature>
<dbReference type="STRING" id="267748.MMOB4580"/>
<dbReference type="Pfam" id="PF02417">
    <property type="entry name" value="Chromate_transp"/>
    <property type="match status" value="1"/>
</dbReference>
<evidence type="ECO:0000256" key="1">
    <source>
        <dbReference type="ARBA" id="ARBA00004651"/>
    </source>
</evidence>
<dbReference type="KEGG" id="mmo:MMOB4580"/>
<dbReference type="PANTHER" id="PTHR43663">
    <property type="entry name" value="CHROMATE TRANSPORT PROTEIN-RELATED"/>
    <property type="match status" value="1"/>
</dbReference>
<dbReference type="AlphaFoldDB" id="Q6KHI6"/>
<dbReference type="SUPFAM" id="SSF103473">
    <property type="entry name" value="MFS general substrate transporter"/>
    <property type="match status" value="1"/>
</dbReference>
<dbReference type="InterPro" id="IPR036259">
    <property type="entry name" value="MFS_trans_sf"/>
</dbReference>
<evidence type="ECO:0000313" key="8">
    <source>
        <dbReference type="EMBL" id="AAT27944.1"/>
    </source>
</evidence>
<name>Q6KHI6_MYCM1</name>
<evidence type="ECO:0000256" key="5">
    <source>
        <dbReference type="ARBA" id="ARBA00022989"/>
    </source>
</evidence>
<dbReference type="GO" id="GO:0005886">
    <property type="term" value="C:plasma membrane"/>
    <property type="evidence" value="ECO:0007669"/>
    <property type="project" value="UniProtKB-SubCell"/>
</dbReference>
<evidence type="ECO:0000256" key="4">
    <source>
        <dbReference type="ARBA" id="ARBA00022692"/>
    </source>
</evidence>
<keyword evidence="6 7" id="KW-0472">Membrane</keyword>
<dbReference type="GO" id="GO:0015109">
    <property type="term" value="F:chromate transmembrane transporter activity"/>
    <property type="evidence" value="ECO:0007669"/>
    <property type="project" value="InterPro"/>
</dbReference>
<evidence type="ECO:0000256" key="2">
    <source>
        <dbReference type="ARBA" id="ARBA00005262"/>
    </source>
</evidence>
<organism evidence="8 9">
    <name type="scientific">Mycoplasma mobile (strain ATCC 43663 / 163K / NCTC 11711)</name>
    <name type="common">Mesomycoplasma mobile</name>
    <dbReference type="NCBI Taxonomy" id="267748"/>
    <lineage>
        <taxon>Bacteria</taxon>
        <taxon>Bacillati</taxon>
        <taxon>Mycoplasmatota</taxon>
        <taxon>Mycoplasmoidales</taxon>
        <taxon>Metamycoplasmataceae</taxon>
        <taxon>Mesomycoplasma</taxon>
    </lineage>
</organism>
<comment type="subcellular location">
    <subcellularLocation>
        <location evidence="1">Cell membrane</location>
        <topology evidence="1">Multi-pass membrane protein</topology>
    </subcellularLocation>
</comment>
<gene>
    <name evidence="8" type="primary">chrA2</name>
    <name evidence="8" type="ordered locus">MMOB4580</name>
</gene>
<dbReference type="eggNOG" id="COG2059">
    <property type="taxonomic scope" value="Bacteria"/>
</dbReference>
<dbReference type="InterPro" id="IPR052518">
    <property type="entry name" value="CHR_Transporter"/>
</dbReference>